<accession>K5VIR9</accession>
<keyword evidence="2" id="KW-1185">Reference proteome</keyword>
<gene>
    <name evidence="1" type="ORF">PHACADRAFT_263192</name>
</gene>
<dbReference type="Proteomes" id="UP000008370">
    <property type="component" value="Unassembled WGS sequence"/>
</dbReference>
<dbReference type="HOGENOM" id="CLU_3087968_0_0_1"/>
<sequence length="52" mass="5529">MWMDFKALGNSPAYAVKVSASGLNALTGLPRNATAVGRQDYLAVRQDSCGQQ</sequence>
<dbReference type="EMBL" id="JH930477">
    <property type="protein sequence ID" value="EKM51183.1"/>
    <property type="molecule type" value="Genomic_DNA"/>
</dbReference>
<name>K5VIR9_PHACS</name>
<dbReference type="OrthoDB" id="428577at2759"/>
<dbReference type="GeneID" id="18918490"/>
<dbReference type="KEGG" id="pco:PHACADRAFT_263192"/>
<dbReference type="AlphaFoldDB" id="K5VIR9"/>
<evidence type="ECO:0000313" key="1">
    <source>
        <dbReference type="EMBL" id="EKM51183.1"/>
    </source>
</evidence>
<reference evidence="1 2" key="1">
    <citation type="journal article" date="2012" name="BMC Genomics">
        <title>Comparative genomics of the white-rot fungi, Phanerochaete carnosa and P. chrysosporium, to elucidate the genetic basis of the distinct wood types they colonize.</title>
        <authorList>
            <person name="Suzuki H."/>
            <person name="MacDonald J."/>
            <person name="Syed K."/>
            <person name="Salamov A."/>
            <person name="Hori C."/>
            <person name="Aerts A."/>
            <person name="Henrissat B."/>
            <person name="Wiebenga A."/>
            <person name="vanKuyk P.A."/>
            <person name="Barry K."/>
            <person name="Lindquist E."/>
            <person name="LaButti K."/>
            <person name="Lapidus A."/>
            <person name="Lucas S."/>
            <person name="Coutinho P."/>
            <person name="Gong Y."/>
            <person name="Samejima M."/>
            <person name="Mahadevan R."/>
            <person name="Abou-Zaid M."/>
            <person name="de Vries R.P."/>
            <person name="Igarashi K."/>
            <person name="Yadav J.S."/>
            <person name="Grigoriev I.V."/>
            <person name="Master E.R."/>
        </authorList>
    </citation>
    <scope>NUCLEOTIDE SEQUENCE [LARGE SCALE GENOMIC DNA]</scope>
    <source>
        <strain evidence="1 2">HHB-10118-sp</strain>
    </source>
</reference>
<proteinExistence type="predicted"/>
<dbReference type="InParanoid" id="K5VIR9"/>
<evidence type="ECO:0000313" key="2">
    <source>
        <dbReference type="Proteomes" id="UP000008370"/>
    </source>
</evidence>
<dbReference type="RefSeq" id="XP_007400335.1">
    <property type="nucleotide sequence ID" value="XM_007400273.1"/>
</dbReference>
<organism evidence="1 2">
    <name type="scientific">Phanerochaete carnosa (strain HHB-10118-sp)</name>
    <name type="common">White-rot fungus</name>
    <name type="synonym">Peniophora carnosa</name>
    <dbReference type="NCBI Taxonomy" id="650164"/>
    <lineage>
        <taxon>Eukaryota</taxon>
        <taxon>Fungi</taxon>
        <taxon>Dikarya</taxon>
        <taxon>Basidiomycota</taxon>
        <taxon>Agaricomycotina</taxon>
        <taxon>Agaricomycetes</taxon>
        <taxon>Polyporales</taxon>
        <taxon>Phanerochaetaceae</taxon>
        <taxon>Phanerochaete</taxon>
    </lineage>
</organism>
<protein>
    <submittedName>
        <fullName evidence="1">Uncharacterized protein</fullName>
    </submittedName>
</protein>